<dbReference type="Gene3D" id="3.90.550.10">
    <property type="entry name" value="Spore Coat Polysaccharide Biosynthesis Protein SpsA, Chain A"/>
    <property type="match status" value="1"/>
</dbReference>
<dbReference type="CDD" id="cd00761">
    <property type="entry name" value="Glyco_tranf_GTA_type"/>
    <property type="match status" value="1"/>
</dbReference>
<evidence type="ECO:0000313" key="3">
    <source>
        <dbReference type="Proteomes" id="UP001244242"/>
    </source>
</evidence>
<accession>A0ABT6VK79</accession>
<dbReference type="Pfam" id="PF00535">
    <property type="entry name" value="Glycos_transf_2"/>
    <property type="match status" value="1"/>
</dbReference>
<comment type="caution">
    <text evidence="2">The sequence shown here is derived from an EMBL/GenBank/DDBJ whole genome shotgun (WGS) entry which is preliminary data.</text>
</comment>
<dbReference type="Proteomes" id="UP001244242">
    <property type="component" value="Unassembled WGS sequence"/>
</dbReference>
<keyword evidence="3" id="KW-1185">Reference proteome</keyword>
<dbReference type="InterPro" id="IPR001173">
    <property type="entry name" value="Glyco_trans_2-like"/>
</dbReference>
<gene>
    <name evidence="2" type="ORF">QLQ84_11340</name>
</gene>
<dbReference type="SUPFAM" id="SSF53448">
    <property type="entry name" value="Nucleotide-diphospho-sugar transferases"/>
    <property type="match status" value="1"/>
</dbReference>
<evidence type="ECO:0000259" key="1">
    <source>
        <dbReference type="Pfam" id="PF00535"/>
    </source>
</evidence>
<dbReference type="InterPro" id="IPR050834">
    <property type="entry name" value="Glycosyltransf_2"/>
</dbReference>
<keyword evidence="2" id="KW-0808">Transferase</keyword>
<feature type="domain" description="Glycosyltransferase 2-like" evidence="1">
    <location>
        <begin position="12"/>
        <end position="134"/>
    </location>
</feature>
<evidence type="ECO:0000313" key="2">
    <source>
        <dbReference type="EMBL" id="MDI5934380.1"/>
    </source>
</evidence>
<dbReference type="EC" id="2.4.-.-" evidence="2"/>
<dbReference type="RefSeq" id="WP_282721838.1">
    <property type="nucleotide sequence ID" value="NZ_JASCQO010000035.1"/>
</dbReference>
<dbReference type="InterPro" id="IPR029044">
    <property type="entry name" value="Nucleotide-diphossugar_trans"/>
</dbReference>
<organism evidence="2 3">
    <name type="scientific">Halomonas kalidii</name>
    <dbReference type="NCBI Taxonomy" id="3043293"/>
    <lineage>
        <taxon>Bacteria</taxon>
        <taxon>Pseudomonadati</taxon>
        <taxon>Pseudomonadota</taxon>
        <taxon>Gammaproteobacteria</taxon>
        <taxon>Oceanospirillales</taxon>
        <taxon>Halomonadaceae</taxon>
        <taxon>Halomonas</taxon>
    </lineage>
</organism>
<dbReference type="PANTHER" id="PTHR43685:SF2">
    <property type="entry name" value="GLYCOSYLTRANSFERASE 2-LIKE DOMAIN-CONTAINING PROTEIN"/>
    <property type="match status" value="1"/>
</dbReference>
<protein>
    <submittedName>
        <fullName evidence="2">Glycosyltransferase family 2 protein</fullName>
        <ecNumber evidence="2">2.4.-.-</ecNumber>
    </submittedName>
</protein>
<name>A0ABT6VK79_9GAMM</name>
<keyword evidence="2" id="KW-0328">Glycosyltransferase</keyword>
<sequence length="265" mass="30069">MTPVSDVASTISVIIPTCDRPSEFLNSAIASALAQSLSPLEILIIDNGISKVHEEDLASGVELYRLKPHVGVSRARNFGAAMARGDYVAFLDDDDWWDEGFLKEAWRVAVEGDYRCVYGRKDRWRDGRLSRYKMAAQETVNVPCLLRGNPGIGGQNLLIEKALFFSIGGFDERLFIAEDRALALEILLSGERIGVARDAVAILRHHDGDRLRNFKFRKINFIWKYRHHMTKAWFARSVLSFAKSGIRHVIRRILVKYQLPRSHVS</sequence>
<dbReference type="PANTHER" id="PTHR43685">
    <property type="entry name" value="GLYCOSYLTRANSFERASE"/>
    <property type="match status" value="1"/>
</dbReference>
<dbReference type="GO" id="GO:0016757">
    <property type="term" value="F:glycosyltransferase activity"/>
    <property type="evidence" value="ECO:0007669"/>
    <property type="project" value="UniProtKB-KW"/>
</dbReference>
<dbReference type="EMBL" id="JASCQO010000035">
    <property type="protein sequence ID" value="MDI5934380.1"/>
    <property type="molecule type" value="Genomic_DNA"/>
</dbReference>
<proteinExistence type="predicted"/>
<reference evidence="2 3" key="1">
    <citation type="submission" date="2023-04" db="EMBL/GenBank/DDBJ databases">
        <title>Halomonas strains isolated from rhizosphere soil.</title>
        <authorList>
            <person name="Xu L."/>
            <person name="Sun J.-Q."/>
        </authorList>
    </citation>
    <scope>NUCLEOTIDE SEQUENCE [LARGE SCALE GENOMIC DNA]</scope>
    <source>
        <strain evidence="2 3">LN1S58</strain>
    </source>
</reference>